<feature type="non-terminal residue" evidence="3">
    <location>
        <position position="488"/>
    </location>
</feature>
<accession>A0A4Z2CLG8</accession>
<dbReference type="GO" id="GO:0015074">
    <property type="term" value="P:DNA integration"/>
    <property type="evidence" value="ECO:0007669"/>
    <property type="project" value="InterPro"/>
</dbReference>
<evidence type="ECO:0000313" key="4">
    <source>
        <dbReference type="Proteomes" id="UP000311919"/>
    </source>
</evidence>
<feature type="transmembrane region" description="Helical" evidence="1">
    <location>
        <begin position="444"/>
        <end position="464"/>
    </location>
</feature>
<gene>
    <name evidence="3" type="ORF">EWB00_009724</name>
</gene>
<protein>
    <submittedName>
        <fullName evidence="3">Pro-Pol polyprotein</fullName>
    </submittedName>
</protein>
<keyword evidence="4" id="KW-1185">Reference proteome</keyword>
<dbReference type="InterPro" id="IPR001584">
    <property type="entry name" value="Integrase_cat-core"/>
</dbReference>
<evidence type="ECO:0000313" key="3">
    <source>
        <dbReference type="EMBL" id="TNN05062.1"/>
    </source>
</evidence>
<dbReference type="Gene3D" id="3.30.420.10">
    <property type="entry name" value="Ribonuclease H-like superfamily/Ribonuclease H"/>
    <property type="match status" value="1"/>
</dbReference>
<dbReference type="Pfam" id="PF17921">
    <property type="entry name" value="Integrase_H2C2"/>
    <property type="match status" value="1"/>
</dbReference>
<dbReference type="InterPro" id="IPR012337">
    <property type="entry name" value="RNaseH-like_sf"/>
</dbReference>
<name>A0A4Z2CLG8_SCHJA</name>
<comment type="caution">
    <text evidence="3">The sequence shown here is derived from an EMBL/GenBank/DDBJ whole genome shotgun (WGS) entry which is preliminary data.</text>
</comment>
<dbReference type="AlphaFoldDB" id="A0A4Z2CLG8"/>
<evidence type="ECO:0000256" key="1">
    <source>
        <dbReference type="SAM" id="Phobius"/>
    </source>
</evidence>
<dbReference type="PANTHER" id="PTHR38681">
    <property type="entry name" value="RETROVIRUS-RELATED POL POLYPROTEIN FROM TRANSPOSON 412-LIKE PROTEIN-RELATED"/>
    <property type="match status" value="1"/>
</dbReference>
<dbReference type="STRING" id="6182.A0A4Z2CLG8"/>
<dbReference type="PANTHER" id="PTHR38681:SF1">
    <property type="entry name" value="RETROVIRUS-RELATED POL POLYPROTEIN FROM TRANSPOSON 412-LIKE PROTEIN"/>
    <property type="match status" value="1"/>
</dbReference>
<organism evidence="3 4">
    <name type="scientific">Schistosoma japonicum</name>
    <name type="common">Blood fluke</name>
    <dbReference type="NCBI Taxonomy" id="6182"/>
    <lineage>
        <taxon>Eukaryota</taxon>
        <taxon>Metazoa</taxon>
        <taxon>Spiralia</taxon>
        <taxon>Lophotrochozoa</taxon>
        <taxon>Platyhelminthes</taxon>
        <taxon>Trematoda</taxon>
        <taxon>Digenea</taxon>
        <taxon>Strigeidida</taxon>
        <taxon>Schistosomatoidea</taxon>
        <taxon>Schistosomatidae</taxon>
        <taxon>Schistosoma</taxon>
    </lineage>
</organism>
<feature type="non-terminal residue" evidence="3">
    <location>
        <position position="1"/>
    </location>
</feature>
<dbReference type="InterPro" id="IPR036397">
    <property type="entry name" value="RNaseH_sf"/>
</dbReference>
<feature type="domain" description="Integrase catalytic" evidence="2">
    <location>
        <begin position="199"/>
        <end position="262"/>
    </location>
</feature>
<dbReference type="SUPFAM" id="SSF53098">
    <property type="entry name" value="Ribonuclease H-like"/>
    <property type="match status" value="1"/>
</dbReference>
<keyword evidence="1" id="KW-1133">Transmembrane helix</keyword>
<keyword evidence="1" id="KW-0472">Membrane</keyword>
<evidence type="ECO:0000259" key="2">
    <source>
        <dbReference type="PROSITE" id="PS50994"/>
    </source>
</evidence>
<dbReference type="InterPro" id="IPR041588">
    <property type="entry name" value="Integrase_H2C2"/>
</dbReference>
<sequence length="488" mass="55764">KDEDRENTKQKNWYSETLHESRDIRHISGANNVVADALSRIHSLNRIQGIDLVKLAQLQSEDINFHHELAATTLQLQTKTIIKGIARPIVPRSYRRIIFDTLHNLSHLGIRATSKLITKRFCWPKMNKDNKEWARTCIACQKNKVIQHNECPLGTFSTPDARFGHVHLYLVGPLPGSDGFSYLLTCVDRFTRWPEAIPLKDITVANFGCPSIITIDCGRQFESGLFHALTKLLGTTRFMTTAYHPQSNGLVESFHRQLKASLSATNIPQWVDALPPIVSELVYGTTLRLPSEFVETASNSANLDMNSYVNRLTNPMRSVRPVQTRQRSTDTFTQPALKYSTHVFVRRDAVRRPFDATYEGPYKFLKRDSKYYTIDKNGHEDDVSIDRPKAAYLEGTPFSVEFAATPAKRDMNEAITPQAITNTQVEASKSSITPRATRSDRPIFIIYVFFKKVIILIILLCAFYKFSCQKKEFHYFCQCPTRFYIDAL</sequence>
<dbReference type="Gene3D" id="1.10.340.70">
    <property type="match status" value="1"/>
</dbReference>
<dbReference type="PROSITE" id="PS50994">
    <property type="entry name" value="INTEGRASE"/>
    <property type="match status" value="1"/>
</dbReference>
<keyword evidence="1" id="KW-0812">Transmembrane</keyword>
<reference evidence="3 4" key="1">
    <citation type="submission" date="2019-03" db="EMBL/GenBank/DDBJ databases">
        <title>An improved genome assembly of the fluke Schistosoma japonicum.</title>
        <authorList>
            <person name="Hu W."/>
            <person name="Luo F."/>
            <person name="Yin M."/>
            <person name="Mo X."/>
            <person name="Sun C."/>
            <person name="Wu Q."/>
            <person name="Zhu B."/>
            <person name="Xiang M."/>
            <person name="Wang J."/>
            <person name="Wang Y."/>
            <person name="Zhang T."/>
            <person name="Xu B."/>
            <person name="Zheng H."/>
            <person name="Feng Z."/>
        </authorList>
    </citation>
    <scope>NUCLEOTIDE SEQUENCE [LARGE SCALE GENOMIC DNA]</scope>
    <source>
        <strain evidence="3">HuSjv2</strain>
        <tissue evidence="3">Worms</tissue>
    </source>
</reference>
<dbReference type="Proteomes" id="UP000311919">
    <property type="component" value="Unassembled WGS sequence"/>
</dbReference>
<dbReference type="GO" id="GO:0003676">
    <property type="term" value="F:nucleic acid binding"/>
    <property type="evidence" value="ECO:0007669"/>
    <property type="project" value="InterPro"/>
</dbReference>
<proteinExistence type="predicted"/>
<dbReference type="EMBL" id="SKCS01000617">
    <property type="protein sequence ID" value="TNN05062.1"/>
    <property type="molecule type" value="Genomic_DNA"/>
</dbReference>
<dbReference type="OrthoDB" id="10053156at2759"/>